<reference evidence="3" key="1">
    <citation type="submission" date="2025-08" db="UniProtKB">
        <authorList>
            <consortium name="RefSeq"/>
        </authorList>
    </citation>
    <scope>IDENTIFICATION</scope>
    <source>
        <tissue evidence="3">Spleen</tissue>
    </source>
</reference>
<dbReference type="PANTHER" id="PTHR23179">
    <property type="entry name" value="T-CELL ACTIVATION RHO GTPASE ACTIVATING PROTEIN-RELATED"/>
    <property type="match status" value="1"/>
</dbReference>
<evidence type="ECO:0000313" key="2">
    <source>
        <dbReference type="Proteomes" id="UP000515140"/>
    </source>
</evidence>
<evidence type="ECO:0000313" key="3">
    <source>
        <dbReference type="RefSeq" id="XP_020835853.1"/>
    </source>
</evidence>
<dbReference type="RefSeq" id="XP_020835853.1">
    <property type="nucleotide sequence ID" value="XM_020980194.1"/>
</dbReference>
<keyword evidence="2" id="KW-1185">Reference proteome</keyword>
<accession>A0A6P5JR69</accession>
<dbReference type="PANTHER" id="PTHR23179:SF28">
    <property type="entry name" value="RHO GTPASE-ACTIVATING PROTEIN 20"/>
    <property type="match status" value="1"/>
</dbReference>
<dbReference type="GeneID" id="110203729"/>
<evidence type="ECO:0000256" key="1">
    <source>
        <dbReference type="SAM" id="MobiDB-lite"/>
    </source>
</evidence>
<organism evidence="2 3">
    <name type="scientific">Phascolarctos cinereus</name>
    <name type="common">Koala</name>
    <dbReference type="NCBI Taxonomy" id="38626"/>
    <lineage>
        <taxon>Eukaryota</taxon>
        <taxon>Metazoa</taxon>
        <taxon>Chordata</taxon>
        <taxon>Craniata</taxon>
        <taxon>Vertebrata</taxon>
        <taxon>Euteleostomi</taxon>
        <taxon>Mammalia</taxon>
        <taxon>Metatheria</taxon>
        <taxon>Diprotodontia</taxon>
        <taxon>Phascolarctidae</taxon>
        <taxon>Phascolarctos</taxon>
    </lineage>
</organism>
<dbReference type="Proteomes" id="UP000515140">
    <property type="component" value="Unplaced"/>
</dbReference>
<dbReference type="KEGG" id="pcw:110203729"/>
<dbReference type="GO" id="GO:0005096">
    <property type="term" value="F:GTPase activator activity"/>
    <property type="evidence" value="ECO:0007669"/>
    <property type="project" value="TreeGrafter"/>
</dbReference>
<name>A0A6P5JR69_PHACI</name>
<protein>
    <submittedName>
        <fullName evidence="3">Rho GTPase-activating protein 20-like</fullName>
    </submittedName>
</protein>
<dbReference type="InParanoid" id="A0A6P5JR69"/>
<proteinExistence type="predicted"/>
<sequence length="126" mass="14376">MSHLRDTSFLTQGSKDSPSPLDFQESFLMEQLPREMQCQFILKPSRLARSQPLTDPSQKMLKRSKINWPFWRGSSTHCDNIPTPSPSSMPQQLFGVSLSEICENDNLPKPLLVSLPSFCPAPYHKR</sequence>
<dbReference type="AlphaFoldDB" id="A0A6P5JR69"/>
<feature type="compositionally biased region" description="Polar residues" evidence="1">
    <location>
        <begin position="8"/>
        <end position="17"/>
    </location>
</feature>
<feature type="region of interest" description="Disordered" evidence="1">
    <location>
        <begin position="1"/>
        <end position="22"/>
    </location>
</feature>
<gene>
    <name evidence="3" type="primary">LOC110203729</name>
</gene>